<evidence type="ECO:0000256" key="7">
    <source>
        <dbReference type="ARBA" id="ARBA00023224"/>
    </source>
</evidence>
<dbReference type="EMBL" id="MU826358">
    <property type="protein sequence ID" value="KAJ7379435.1"/>
    <property type="molecule type" value="Genomic_DNA"/>
</dbReference>
<gene>
    <name evidence="11" type="ORF">OS493_016674</name>
</gene>
<evidence type="ECO:0000256" key="1">
    <source>
        <dbReference type="ARBA" id="ARBA00004141"/>
    </source>
</evidence>
<keyword evidence="5 9" id="KW-0472">Membrane</keyword>
<evidence type="ECO:0000256" key="8">
    <source>
        <dbReference type="RuleBase" id="RU000688"/>
    </source>
</evidence>
<evidence type="ECO:0000259" key="10">
    <source>
        <dbReference type="PROSITE" id="PS50262"/>
    </source>
</evidence>
<reference evidence="11" key="1">
    <citation type="submission" date="2023-01" db="EMBL/GenBank/DDBJ databases">
        <title>Genome assembly of the deep-sea coral Lophelia pertusa.</title>
        <authorList>
            <person name="Herrera S."/>
            <person name="Cordes E."/>
        </authorList>
    </citation>
    <scope>NUCLEOTIDE SEQUENCE</scope>
    <source>
        <strain evidence="11">USNM1676648</strain>
        <tissue evidence="11">Polyp</tissue>
    </source>
</reference>
<evidence type="ECO:0000256" key="4">
    <source>
        <dbReference type="ARBA" id="ARBA00023040"/>
    </source>
</evidence>
<evidence type="ECO:0000313" key="11">
    <source>
        <dbReference type="EMBL" id="KAJ7379435.1"/>
    </source>
</evidence>
<dbReference type="Proteomes" id="UP001163046">
    <property type="component" value="Unassembled WGS sequence"/>
</dbReference>
<evidence type="ECO:0000313" key="12">
    <source>
        <dbReference type="Proteomes" id="UP001163046"/>
    </source>
</evidence>
<dbReference type="PANTHER" id="PTHR45695:SF9">
    <property type="entry name" value="LEUCOKININ RECEPTOR"/>
    <property type="match status" value="1"/>
</dbReference>
<feature type="transmembrane region" description="Helical" evidence="9">
    <location>
        <begin position="28"/>
        <end position="50"/>
    </location>
</feature>
<evidence type="ECO:0000256" key="2">
    <source>
        <dbReference type="ARBA" id="ARBA00022692"/>
    </source>
</evidence>
<dbReference type="Gene3D" id="1.20.1070.10">
    <property type="entry name" value="Rhodopsin 7-helix transmembrane proteins"/>
    <property type="match status" value="1"/>
</dbReference>
<accession>A0A9W9ZDT5</accession>
<comment type="similarity">
    <text evidence="8">Belongs to the G-protein coupled receptor 1 family.</text>
</comment>
<feature type="transmembrane region" description="Helical" evidence="9">
    <location>
        <begin position="185"/>
        <end position="209"/>
    </location>
</feature>
<dbReference type="PANTHER" id="PTHR45695">
    <property type="entry name" value="LEUCOKININ RECEPTOR-RELATED"/>
    <property type="match status" value="1"/>
</dbReference>
<feature type="transmembrane region" description="Helical" evidence="9">
    <location>
        <begin position="62"/>
        <end position="80"/>
    </location>
</feature>
<keyword evidence="12" id="KW-1185">Reference proteome</keyword>
<evidence type="ECO:0000256" key="6">
    <source>
        <dbReference type="ARBA" id="ARBA00023170"/>
    </source>
</evidence>
<dbReference type="SMART" id="SM01381">
    <property type="entry name" value="7TM_GPCR_Srsx"/>
    <property type="match status" value="1"/>
</dbReference>
<dbReference type="OrthoDB" id="6435638at2759"/>
<dbReference type="Pfam" id="PF00001">
    <property type="entry name" value="7tm_1"/>
    <property type="match status" value="1"/>
</dbReference>
<evidence type="ECO:0000256" key="5">
    <source>
        <dbReference type="ARBA" id="ARBA00023136"/>
    </source>
</evidence>
<dbReference type="PRINTS" id="PR00237">
    <property type="entry name" value="GPCRRHODOPSN"/>
</dbReference>
<keyword evidence="6 8" id="KW-0675">Receptor</keyword>
<keyword evidence="7 8" id="KW-0807">Transducer</keyword>
<dbReference type="InterPro" id="IPR017452">
    <property type="entry name" value="GPCR_Rhodpsn_7TM"/>
</dbReference>
<name>A0A9W9ZDT5_9CNID</name>
<dbReference type="SUPFAM" id="SSF81321">
    <property type="entry name" value="Family A G protein-coupled receptor-like"/>
    <property type="match status" value="1"/>
</dbReference>
<feature type="domain" description="G-protein coupled receptors family 1 profile" evidence="10">
    <location>
        <begin position="41"/>
        <end position="311"/>
    </location>
</feature>
<dbReference type="GO" id="GO:0004930">
    <property type="term" value="F:G protein-coupled receptor activity"/>
    <property type="evidence" value="ECO:0007669"/>
    <property type="project" value="UniProtKB-KW"/>
</dbReference>
<comment type="caution">
    <text evidence="11">The sequence shown here is derived from an EMBL/GenBank/DDBJ whole genome shotgun (WGS) entry which is preliminary data.</text>
</comment>
<dbReference type="AlphaFoldDB" id="A0A9W9ZDT5"/>
<evidence type="ECO:0000256" key="9">
    <source>
        <dbReference type="SAM" id="Phobius"/>
    </source>
</evidence>
<dbReference type="InterPro" id="IPR000276">
    <property type="entry name" value="GPCR_Rhodpsn"/>
</dbReference>
<feature type="transmembrane region" description="Helical" evidence="9">
    <location>
        <begin position="141"/>
        <end position="160"/>
    </location>
</feature>
<keyword evidence="4 8" id="KW-0297">G-protein coupled receptor</keyword>
<feature type="transmembrane region" description="Helical" evidence="9">
    <location>
        <begin position="100"/>
        <end position="121"/>
    </location>
</feature>
<keyword evidence="3 9" id="KW-1133">Transmembrane helix</keyword>
<sequence length="497" mass="55957">MVTNNSTNQNVSDAFHNLESVEFRIMKISLYVLIFTLSCIGNSLVAIVIIRAKGIWTSANLLIFNLAFCDLVTPTLSIPFDLALEEVNYIWPFGRGMCKVLWPFQTAFSTSSSLTLAAISLDRFRTLAKPFTGRVSTGHNLLFLLTIHGFSISLCIPYFIALDYNASASEGSCGESWSSFAIRQAYTVTLFLCQYALPLITMSIAYVLIYRSLRSNFLRLFSTYSERGRPQNAGRMSIMESMEFKRKEQNIRLAKMFVIVVVVFAISTFPNQVLWLWVDFGNGAENKFFHYISVVCRLFTYANSVLNPFIYALKSREFRSGFARIGRSTVMKPLRKISNGTRKIARKVSGRNVLDNPHTNPVAMKPAAACSDTSDGLFKTLGHEPSQELSNHLQITTRKPTGKNPYYEIREPSDKAALCEDPGLPPVIRNGSVYDTWEGTGRHGDEITNNNCISGVEYPNNSLENMSIINDRITMIQETHASTKLRRLFEELPETDC</sequence>
<comment type="subcellular location">
    <subcellularLocation>
        <location evidence="1">Membrane</location>
        <topology evidence="1">Multi-pass membrane protein</topology>
    </subcellularLocation>
</comment>
<dbReference type="PROSITE" id="PS50262">
    <property type="entry name" value="G_PROTEIN_RECEP_F1_2"/>
    <property type="match status" value="1"/>
</dbReference>
<protein>
    <recommendedName>
        <fullName evidence="10">G-protein coupled receptors family 1 profile domain-containing protein</fullName>
    </recommendedName>
</protein>
<keyword evidence="2 8" id="KW-0812">Transmembrane</keyword>
<dbReference type="GO" id="GO:0005886">
    <property type="term" value="C:plasma membrane"/>
    <property type="evidence" value="ECO:0007669"/>
    <property type="project" value="TreeGrafter"/>
</dbReference>
<dbReference type="CDD" id="cd00637">
    <property type="entry name" value="7tm_classA_rhodopsin-like"/>
    <property type="match status" value="1"/>
</dbReference>
<organism evidence="11 12">
    <name type="scientific">Desmophyllum pertusum</name>
    <dbReference type="NCBI Taxonomy" id="174260"/>
    <lineage>
        <taxon>Eukaryota</taxon>
        <taxon>Metazoa</taxon>
        <taxon>Cnidaria</taxon>
        <taxon>Anthozoa</taxon>
        <taxon>Hexacorallia</taxon>
        <taxon>Scleractinia</taxon>
        <taxon>Caryophylliina</taxon>
        <taxon>Caryophylliidae</taxon>
        <taxon>Desmophyllum</taxon>
    </lineage>
</organism>
<dbReference type="PROSITE" id="PS00237">
    <property type="entry name" value="G_PROTEIN_RECEP_F1_1"/>
    <property type="match status" value="1"/>
</dbReference>
<evidence type="ECO:0000256" key="3">
    <source>
        <dbReference type="ARBA" id="ARBA00022989"/>
    </source>
</evidence>
<feature type="transmembrane region" description="Helical" evidence="9">
    <location>
        <begin position="289"/>
        <end position="313"/>
    </location>
</feature>
<proteinExistence type="inferred from homology"/>
<feature type="transmembrane region" description="Helical" evidence="9">
    <location>
        <begin position="256"/>
        <end position="277"/>
    </location>
</feature>